<dbReference type="PANTHER" id="PTHR30290:SF65">
    <property type="entry name" value="MONOACYL PHOSPHATIDYLINOSITOL TETRAMANNOSIDE-BINDING PROTEIN LPQW-RELATED"/>
    <property type="match status" value="1"/>
</dbReference>
<proteinExistence type="predicted"/>
<dbReference type="Proteomes" id="UP000655868">
    <property type="component" value="Unassembled WGS sequence"/>
</dbReference>
<name>A0A934NRB2_9NOCA</name>
<dbReference type="AlphaFoldDB" id="A0A934NRB2"/>
<dbReference type="EMBL" id="JAEMNV010000004">
    <property type="protein sequence ID" value="MBJ8339897.1"/>
    <property type="molecule type" value="Genomic_DNA"/>
</dbReference>
<dbReference type="InterPro" id="IPR000914">
    <property type="entry name" value="SBP_5_dom"/>
</dbReference>
<dbReference type="GO" id="GO:0015833">
    <property type="term" value="P:peptide transport"/>
    <property type="evidence" value="ECO:0007669"/>
    <property type="project" value="TreeGrafter"/>
</dbReference>
<keyword evidence="3" id="KW-1185">Reference proteome</keyword>
<dbReference type="SUPFAM" id="SSF53850">
    <property type="entry name" value="Periplasmic binding protein-like II"/>
    <property type="match status" value="1"/>
</dbReference>
<dbReference type="GO" id="GO:0043190">
    <property type="term" value="C:ATP-binding cassette (ABC) transporter complex"/>
    <property type="evidence" value="ECO:0007669"/>
    <property type="project" value="InterPro"/>
</dbReference>
<evidence type="ECO:0000259" key="1">
    <source>
        <dbReference type="Pfam" id="PF00496"/>
    </source>
</evidence>
<comment type="caution">
    <text evidence="2">The sequence shown here is derived from an EMBL/GenBank/DDBJ whole genome shotgun (WGS) entry which is preliminary data.</text>
</comment>
<dbReference type="Pfam" id="PF00496">
    <property type="entry name" value="SBP_bac_5"/>
    <property type="match status" value="1"/>
</dbReference>
<evidence type="ECO:0000313" key="3">
    <source>
        <dbReference type="Proteomes" id="UP000655868"/>
    </source>
</evidence>
<dbReference type="PIRSF" id="PIRSF002741">
    <property type="entry name" value="MppA"/>
    <property type="match status" value="1"/>
</dbReference>
<dbReference type="RefSeq" id="WP_199704677.1">
    <property type="nucleotide sequence ID" value="NZ_JAEMNV010000004.1"/>
</dbReference>
<sequence length="553" mass="60648">MRLYKVAVPLVVFGLVLSGCSGGDDDLGQAGSNAVGASSDINPKGPDELRDGGNLRLANTAYPSTFNTWNIDSDGEVSEVVAPMLPQSYRIDDKGELTVDPDYFTSIELTSTEPQQVTYTINPKATWTNGRPIDWTDLAAQFNALSGRDPGFLITASVGFDRVEKVERGVDDRQAIVTFNQHYAEWKGQYGILYPKEVMATPDSFNNSVRDNLPITAGPFQIQSLDVGQKRVVLGRNPNWWGDKPKLDTITYSALDISAWVQALQNNELDVVDTLSRDDIKTVRNAPGIAVRRSPALRYSHLTFNGAPGSIVADPKLRVALMKGIDRQGIATALQTGIVEEPKPLNNHIFMNGQVGYQDNAGIIAYDPTEAAKQLDDLGWKLVGDVREKDGKKLEIRDVMLQQDTWVQIAQIMQQNLAAIGVKLIIDPQPAQGLFTDVIDPGNFDVAQFSWSASALPLGALQQIYYFDPNDMKGNKGRIGSKEINDLIDKTISELDPQKAMEMANEIDKLVFAEGFSMPFYQSSGNVAVRDTLANYGAFGLASIDYTKIGFVK</sequence>
<dbReference type="Gene3D" id="3.90.76.10">
    <property type="entry name" value="Dipeptide-binding Protein, Domain 1"/>
    <property type="match status" value="1"/>
</dbReference>
<gene>
    <name evidence="2" type="ORF">JGU71_13455</name>
</gene>
<dbReference type="PROSITE" id="PS51257">
    <property type="entry name" value="PROKAR_LIPOPROTEIN"/>
    <property type="match status" value="1"/>
</dbReference>
<dbReference type="GO" id="GO:0042597">
    <property type="term" value="C:periplasmic space"/>
    <property type="evidence" value="ECO:0007669"/>
    <property type="project" value="UniProtKB-ARBA"/>
</dbReference>
<accession>A0A934NRB2</accession>
<dbReference type="InterPro" id="IPR030678">
    <property type="entry name" value="Peptide/Ni-bd"/>
</dbReference>
<organism evidence="2 3">
    <name type="scientific">Antrihabitans stalagmiti</name>
    <dbReference type="NCBI Taxonomy" id="2799499"/>
    <lineage>
        <taxon>Bacteria</taxon>
        <taxon>Bacillati</taxon>
        <taxon>Actinomycetota</taxon>
        <taxon>Actinomycetes</taxon>
        <taxon>Mycobacteriales</taxon>
        <taxon>Nocardiaceae</taxon>
        <taxon>Antrihabitans</taxon>
    </lineage>
</organism>
<dbReference type="CDD" id="cd08501">
    <property type="entry name" value="PBP2_Lpqw"/>
    <property type="match status" value="1"/>
</dbReference>
<reference evidence="2" key="1">
    <citation type="submission" date="2020-12" db="EMBL/GenBank/DDBJ databases">
        <title>Antrihabitans popcorni sp. nov. and Antrihabitans auranticaus sp. nov., isolated from a larva cave.</title>
        <authorList>
            <person name="Lee S.D."/>
            <person name="Kim I.S."/>
        </authorList>
    </citation>
    <scope>NUCLEOTIDE SEQUENCE</scope>
    <source>
        <strain evidence="2">YC3-6</strain>
    </source>
</reference>
<dbReference type="Gene3D" id="3.10.105.10">
    <property type="entry name" value="Dipeptide-binding Protein, Domain 3"/>
    <property type="match status" value="1"/>
</dbReference>
<dbReference type="Gene3D" id="3.40.190.10">
    <property type="entry name" value="Periplasmic binding protein-like II"/>
    <property type="match status" value="1"/>
</dbReference>
<protein>
    <submittedName>
        <fullName evidence="2">ABC transporter family substrate-binding protein</fullName>
    </submittedName>
</protein>
<dbReference type="InterPro" id="IPR039424">
    <property type="entry name" value="SBP_5"/>
</dbReference>
<feature type="domain" description="Solute-binding protein family 5" evidence="1">
    <location>
        <begin position="99"/>
        <end position="463"/>
    </location>
</feature>
<evidence type="ECO:0000313" key="2">
    <source>
        <dbReference type="EMBL" id="MBJ8339897.1"/>
    </source>
</evidence>
<dbReference type="GO" id="GO:1904680">
    <property type="term" value="F:peptide transmembrane transporter activity"/>
    <property type="evidence" value="ECO:0007669"/>
    <property type="project" value="TreeGrafter"/>
</dbReference>
<dbReference type="PANTHER" id="PTHR30290">
    <property type="entry name" value="PERIPLASMIC BINDING COMPONENT OF ABC TRANSPORTER"/>
    <property type="match status" value="1"/>
</dbReference>